<evidence type="ECO:0000256" key="2">
    <source>
        <dbReference type="SAM" id="Phobius"/>
    </source>
</evidence>
<dbReference type="InterPro" id="IPR018770">
    <property type="entry name" value="ChloroindolylP_hydrolase"/>
</dbReference>
<keyword evidence="2" id="KW-0812">Transmembrane</keyword>
<reference evidence="3 4" key="1">
    <citation type="submission" date="2020-08" db="EMBL/GenBank/DDBJ databases">
        <title>Genomic Encyclopedia of Type Strains, Phase IV (KMG-IV): sequencing the most valuable type-strain genomes for metagenomic binning, comparative biology and taxonomic classification.</title>
        <authorList>
            <person name="Goeker M."/>
        </authorList>
    </citation>
    <scope>NUCLEOTIDE SEQUENCE [LARGE SCALE GENOMIC DNA]</scope>
    <source>
        <strain evidence="3 4">DSM 106146</strain>
    </source>
</reference>
<organism evidence="3 4">
    <name type="scientific">Catenibacillus scindens</name>
    <dbReference type="NCBI Taxonomy" id="673271"/>
    <lineage>
        <taxon>Bacteria</taxon>
        <taxon>Bacillati</taxon>
        <taxon>Bacillota</taxon>
        <taxon>Clostridia</taxon>
        <taxon>Lachnospirales</taxon>
        <taxon>Lachnospiraceae</taxon>
        <taxon>Catenibacillus</taxon>
    </lineage>
</organism>
<feature type="transmembrane region" description="Helical" evidence="2">
    <location>
        <begin position="180"/>
        <end position="206"/>
    </location>
</feature>
<feature type="transmembrane region" description="Helical" evidence="2">
    <location>
        <begin position="152"/>
        <end position="174"/>
    </location>
</feature>
<comment type="caution">
    <text evidence="3">The sequence shown here is derived from an EMBL/GenBank/DDBJ whole genome shotgun (WGS) entry which is preliminary data.</text>
</comment>
<keyword evidence="2" id="KW-1133">Transmembrane helix</keyword>
<sequence length="454" mass="52164">MDYRDLENLGLHMSQKIRDAIDSFDFERLNQEIRRNADDVIFGRKNSYDNYDNYGTPNDHYGTSSRGKRRRGKSVFGNFQQQNWQTYKNVRPWWAWSKSQGDSEREDAWNEDNGSAGTRETGRASGLDRGWTPVDYGFPVERSPKGEISGMLLTVFGAIGFGFATCGCMVLGIMAGLGSWLASLTILCALLPADIVFAIMMAVGTMQRKRVKRFRRYLDVIKGKSFATFKNLAQSVGKSEGFVRRDVVRMLELGYFPQGHVDSHKTCLMVTDSIYRQYQETMENARKMEQEQTREKNESGQDPAMAQEIARLEALGRQYMEIIRKANDDIPDTQISNKLYRMEMIIGKIFEYIKSYPQKADRLSRFQDYYMPMTIKLVETYRDIDGQPVEGENIKKVKNEIAATLDTINEAYEKLYDSMYQETAMDVSSDISVLRTLLAQEGLTGSDFYKKDKK</sequence>
<dbReference type="Pfam" id="PF10112">
    <property type="entry name" value="Halogen_Hydrol"/>
    <property type="match status" value="1"/>
</dbReference>
<accession>A0A7W8H8Y8</accession>
<feature type="region of interest" description="Disordered" evidence="1">
    <location>
        <begin position="53"/>
        <end position="72"/>
    </location>
</feature>
<keyword evidence="4" id="KW-1185">Reference proteome</keyword>
<dbReference type="RefSeq" id="WP_183772015.1">
    <property type="nucleotide sequence ID" value="NZ_CAWVEG010000136.1"/>
</dbReference>
<protein>
    <submittedName>
        <fullName evidence="3">5-bromo-4-chloroindolyl phosphate hydrolysis protein</fullName>
    </submittedName>
</protein>
<proteinExistence type="predicted"/>
<dbReference type="EMBL" id="JACHFW010000002">
    <property type="protein sequence ID" value="MBB5263850.1"/>
    <property type="molecule type" value="Genomic_DNA"/>
</dbReference>
<dbReference type="AlphaFoldDB" id="A0A7W8H8Y8"/>
<name>A0A7W8H8Y8_9FIRM</name>
<keyword evidence="2" id="KW-0472">Membrane</keyword>
<evidence type="ECO:0000313" key="4">
    <source>
        <dbReference type="Proteomes" id="UP000543642"/>
    </source>
</evidence>
<evidence type="ECO:0000313" key="3">
    <source>
        <dbReference type="EMBL" id="MBB5263850.1"/>
    </source>
</evidence>
<dbReference type="Proteomes" id="UP000543642">
    <property type="component" value="Unassembled WGS sequence"/>
</dbReference>
<evidence type="ECO:0000256" key="1">
    <source>
        <dbReference type="SAM" id="MobiDB-lite"/>
    </source>
</evidence>
<gene>
    <name evidence="3" type="ORF">HNP82_000948</name>
</gene>
<feature type="region of interest" description="Disordered" evidence="1">
    <location>
        <begin position="102"/>
        <end position="124"/>
    </location>
</feature>